<protein>
    <submittedName>
        <fullName evidence="2">Uncharacterized protein</fullName>
    </submittedName>
</protein>
<organism evidence="2 3">
    <name type="scientific">Streptomyces mesophilus</name>
    <dbReference type="NCBI Taxonomy" id="1775132"/>
    <lineage>
        <taxon>Bacteria</taxon>
        <taxon>Bacillati</taxon>
        <taxon>Actinomycetota</taxon>
        <taxon>Actinomycetes</taxon>
        <taxon>Kitasatosporales</taxon>
        <taxon>Streptomycetaceae</taxon>
        <taxon>Streptomyces</taxon>
    </lineage>
</organism>
<keyword evidence="1" id="KW-0472">Membrane</keyword>
<dbReference type="EMBL" id="JAAKZW010000074">
    <property type="protein sequence ID" value="NGO77721.1"/>
    <property type="molecule type" value="Genomic_DNA"/>
</dbReference>
<feature type="transmembrane region" description="Helical" evidence="1">
    <location>
        <begin position="137"/>
        <end position="162"/>
    </location>
</feature>
<name>A0A6G4XM76_9ACTN</name>
<comment type="caution">
    <text evidence="2">The sequence shown here is derived from an EMBL/GenBank/DDBJ whole genome shotgun (WGS) entry which is preliminary data.</text>
</comment>
<evidence type="ECO:0000313" key="2">
    <source>
        <dbReference type="EMBL" id="NGO77721.1"/>
    </source>
</evidence>
<evidence type="ECO:0000256" key="1">
    <source>
        <dbReference type="SAM" id="Phobius"/>
    </source>
</evidence>
<evidence type="ECO:0000313" key="3">
    <source>
        <dbReference type="Proteomes" id="UP000481109"/>
    </source>
</evidence>
<dbReference type="RefSeq" id="WP_165333179.1">
    <property type="nucleotide sequence ID" value="NZ_JAAKZW010000074.1"/>
</dbReference>
<sequence>MVHRSGADVEEFCARVRGAADAAYEWRRTERGFDLTVEVPEPSPYRQRRHTYEVVLRPELNTCTITDVVRMRQRGPAGQWGSTVERGRARYRVFGAAMDGSRRRSFNSADGHRLVRAVAAELGWQEQAPASARVAKILGYAGGGIAAAVLIALGIVFLAGGFS</sequence>
<dbReference type="AlphaFoldDB" id="A0A6G4XM76"/>
<reference evidence="2 3" key="1">
    <citation type="submission" date="2020-02" db="EMBL/GenBank/DDBJ databases">
        <title>Whole-genome analyses of novel actinobacteria.</title>
        <authorList>
            <person name="Sahin N."/>
            <person name="Tokatli A."/>
        </authorList>
    </citation>
    <scope>NUCLEOTIDE SEQUENCE [LARGE SCALE GENOMIC DNA]</scope>
    <source>
        <strain evidence="2 3">YC504</strain>
    </source>
</reference>
<gene>
    <name evidence="2" type="ORF">G6045_18945</name>
</gene>
<keyword evidence="1" id="KW-0812">Transmembrane</keyword>
<proteinExistence type="predicted"/>
<dbReference type="Proteomes" id="UP000481109">
    <property type="component" value="Unassembled WGS sequence"/>
</dbReference>
<accession>A0A6G4XM76</accession>
<keyword evidence="3" id="KW-1185">Reference proteome</keyword>
<keyword evidence="1" id="KW-1133">Transmembrane helix</keyword>